<dbReference type="GO" id="GO:0005886">
    <property type="term" value="C:plasma membrane"/>
    <property type="evidence" value="ECO:0007669"/>
    <property type="project" value="UniProtKB-SubCell"/>
</dbReference>
<dbReference type="GO" id="GO:0071973">
    <property type="term" value="P:bacterial-type flagellum-dependent cell motility"/>
    <property type="evidence" value="ECO:0007669"/>
    <property type="project" value="InterPro"/>
</dbReference>
<gene>
    <name evidence="8" type="ORF">BJ958_003019</name>
</gene>
<organism evidence="8 9">
    <name type="scientific">Nocardioides kongjuensis</name>
    <dbReference type="NCBI Taxonomy" id="349522"/>
    <lineage>
        <taxon>Bacteria</taxon>
        <taxon>Bacillati</taxon>
        <taxon>Actinomycetota</taxon>
        <taxon>Actinomycetes</taxon>
        <taxon>Propionibacteriales</taxon>
        <taxon>Nocardioidaceae</taxon>
        <taxon>Nocardioides</taxon>
    </lineage>
</organism>
<keyword evidence="3" id="KW-1003">Cell membrane</keyword>
<dbReference type="AlphaFoldDB" id="A0A852R990"/>
<dbReference type="NCBIfam" id="TIGR02480">
    <property type="entry name" value="fliN"/>
    <property type="match status" value="1"/>
</dbReference>
<comment type="caution">
    <text evidence="8">The sequence shown here is derived from an EMBL/GenBank/DDBJ whole genome shotgun (WGS) entry which is preliminary data.</text>
</comment>
<dbReference type="InterPro" id="IPR012826">
    <property type="entry name" value="FliN"/>
</dbReference>
<evidence type="ECO:0000256" key="4">
    <source>
        <dbReference type="ARBA" id="ARBA00022500"/>
    </source>
</evidence>
<keyword evidence="8" id="KW-0282">Flagellum</keyword>
<accession>A0A852R990</accession>
<sequence>MTDVLDPALLAEAVAVAAAGALPAVTPLTPGPAQPGSPHVTAAFAGGAIAELDGGVPGAVVVLVGTELVEALASSPMGALDVAAAVQPALDAAARQLGAHARGARTLDLDAEGYDVTTELGGPFSTVPLIGAGIAAAVLVPEATLAGAREPISEDSEPAASVLADAVADSAPEPFVPAFGAAVAPPRGLELLQGVDMEVTVELGRTRMTVRDLLALTPGAVLELDRAAGSPADLLVNGRLVARGEVVVVDEDFGLRVTEILDANAAV</sequence>
<name>A0A852R990_9ACTN</name>
<dbReference type="SUPFAM" id="SSF101801">
    <property type="entry name" value="Surface presentation of antigens (SPOA)"/>
    <property type="match status" value="1"/>
</dbReference>
<keyword evidence="5" id="KW-0283">Flagellar rotation</keyword>
<dbReference type="InterPro" id="IPR001543">
    <property type="entry name" value="FliN-like_C"/>
</dbReference>
<keyword evidence="6" id="KW-0472">Membrane</keyword>
<dbReference type="GO" id="GO:0009425">
    <property type="term" value="C:bacterial-type flagellum basal body"/>
    <property type="evidence" value="ECO:0007669"/>
    <property type="project" value="InterPro"/>
</dbReference>
<dbReference type="Proteomes" id="UP000582231">
    <property type="component" value="Unassembled WGS sequence"/>
</dbReference>
<comment type="similarity">
    <text evidence="2">Belongs to the FliN/MopA/SpaO family.</text>
</comment>
<dbReference type="Gene3D" id="2.30.330.10">
    <property type="entry name" value="SpoA-like"/>
    <property type="match status" value="1"/>
</dbReference>
<reference evidence="8 9" key="1">
    <citation type="submission" date="2020-07" db="EMBL/GenBank/DDBJ databases">
        <title>Sequencing the genomes of 1000 actinobacteria strains.</title>
        <authorList>
            <person name="Klenk H.-P."/>
        </authorList>
    </citation>
    <scope>NUCLEOTIDE SEQUENCE [LARGE SCALE GENOMIC DNA]</scope>
    <source>
        <strain evidence="8 9">DSM 19082</strain>
    </source>
</reference>
<evidence type="ECO:0000256" key="3">
    <source>
        <dbReference type="ARBA" id="ARBA00022475"/>
    </source>
</evidence>
<evidence type="ECO:0000256" key="5">
    <source>
        <dbReference type="ARBA" id="ARBA00022779"/>
    </source>
</evidence>
<evidence type="ECO:0000256" key="6">
    <source>
        <dbReference type="ARBA" id="ARBA00023136"/>
    </source>
</evidence>
<comment type="subcellular location">
    <subcellularLocation>
        <location evidence="1">Cell membrane</location>
        <topology evidence="1">Peripheral membrane protein</topology>
        <orientation evidence="1">Cytoplasmic side</orientation>
    </subcellularLocation>
</comment>
<dbReference type="GO" id="GO:0003774">
    <property type="term" value="F:cytoskeletal motor activity"/>
    <property type="evidence" value="ECO:0007669"/>
    <property type="project" value="InterPro"/>
</dbReference>
<protein>
    <submittedName>
        <fullName evidence="8">Flagellar motor switch protein FliN/FliY</fullName>
    </submittedName>
</protein>
<dbReference type="EMBL" id="JACCBF010000001">
    <property type="protein sequence ID" value="NYD31473.1"/>
    <property type="molecule type" value="Genomic_DNA"/>
</dbReference>
<feature type="domain" description="Flagellar motor switch protein FliN-like C-terminal" evidence="7">
    <location>
        <begin position="191"/>
        <end position="261"/>
    </location>
</feature>
<evidence type="ECO:0000256" key="1">
    <source>
        <dbReference type="ARBA" id="ARBA00004413"/>
    </source>
</evidence>
<evidence type="ECO:0000259" key="7">
    <source>
        <dbReference type="Pfam" id="PF01052"/>
    </source>
</evidence>
<keyword evidence="8" id="KW-0966">Cell projection</keyword>
<proteinExistence type="inferred from homology"/>
<evidence type="ECO:0000256" key="2">
    <source>
        <dbReference type="ARBA" id="ARBA00009226"/>
    </source>
</evidence>
<dbReference type="PANTHER" id="PTHR43484:SF1">
    <property type="entry name" value="FLAGELLAR MOTOR SWITCH PROTEIN FLIN"/>
    <property type="match status" value="1"/>
</dbReference>
<keyword evidence="9" id="KW-1185">Reference proteome</keyword>
<dbReference type="GO" id="GO:0006935">
    <property type="term" value="P:chemotaxis"/>
    <property type="evidence" value="ECO:0007669"/>
    <property type="project" value="UniProtKB-KW"/>
</dbReference>
<evidence type="ECO:0000313" key="9">
    <source>
        <dbReference type="Proteomes" id="UP000582231"/>
    </source>
</evidence>
<dbReference type="InterPro" id="IPR051469">
    <property type="entry name" value="FliN/MopA/SpaO"/>
</dbReference>
<dbReference type="PRINTS" id="PR00956">
    <property type="entry name" value="FLGMOTORFLIN"/>
</dbReference>
<evidence type="ECO:0000313" key="8">
    <source>
        <dbReference type="EMBL" id="NYD31473.1"/>
    </source>
</evidence>
<keyword evidence="8" id="KW-0969">Cilium</keyword>
<dbReference type="PANTHER" id="PTHR43484">
    <property type="match status" value="1"/>
</dbReference>
<dbReference type="InterPro" id="IPR036429">
    <property type="entry name" value="SpoA-like_sf"/>
</dbReference>
<keyword evidence="4" id="KW-0145">Chemotaxis</keyword>
<dbReference type="Pfam" id="PF01052">
    <property type="entry name" value="FliMN_C"/>
    <property type="match status" value="1"/>
</dbReference>
<dbReference type="InterPro" id="IPR001172">
    <property type="entry name" value="FliN_T3SS_HrcQb"/>
</dbReference>
<dbReference type="RefSeq" id="WP_179727735.1">
    <property type="nucleotide sequence ID" value="NZ_BAABEF010000001.1"/>
</dbReference>